<dbReference type="PANTHER" id="PTHR35525:SF3">
    <property type="entry name" value="BLL6575 PROTEIN"/>
    <property type="match status" value="1"/>
</dbReference>
<evidence type="ECO:0000259" key="1">
    <source>
        <dbReference type="Pfam" id="PF11706"/>
    </source>
</evidence>
<dbReference type="Proteomes" id="UP000054011">
    <property type="component" value="Unassembled WGS sequence"/>
</dbReference>
<reference evidence="2 3" key="1">
    <citation type="submission" date="2015-11" db="EMBL/GenBank/DDBJ databases">
        <title>Genome-wide analysis reveals the secondary metabolome in Streptomyces kanasensis ZX01.</title>
        <authorList>
            <person name="Zhang G."/>
            <person name="Han L."/>
            <person name="Feng J."/>
            <person name="Zhang X."/>
        </authorList>
    </citation>
    <scope>NUCLEOTIDE SEQUENCE [LARGE SCALE GENOMIC DNA]</scope>
    <source>
        <strain evidence="2 3">ZX01</strain>
    </source>
</reference>
<dbReference type="InterPro" id="IPR010852">
    <property type="entry name" value="ABATE"/>
</dbReference>
<organism evidence="2 3">
    <name type="scientific">Streptomyces kanasensis</name>
    <dbReference type="NCBI Taxonomy" id="936756"/>
    <lineage>
        <taxon>Bacteria</taxon>
        <taxon>Bacillati</taxon>
        <taxon>Actinomycetota</taxon>
        <taxon>Actinomycetes</taxon>
        <taxon>Kitasatosporales</taxon>
        <taxon>Streptomycetaceae</taxon>
        <taxon>Streptomyces</taxon>
    </lineage>
</organism>
<evidence type="ECO:0000313" key="2">
    <source>
        <dbReference type="EMBL" id="KUH37771.1"/>
    </source>
</evidence>
<evidence type="ECO:0000313" key="3">
    <source>
        <dbReference type="Proteomes" id="UP000054011"/>
    </source>
</evidence>
<dbReference type="SUPFAM" id="SSF160904">
    <property type="entry name" value="Jann2411-like"/>
    <property type="match status" value="1"/>
</dbReference>
<accession>A0A100Y4Y5</accession>
<dbReference type="InterPro" id="IPR021005">
    <property type="entry name" value="Znf_CGNR"/>
</dbReference>
<keyword evidence="3" id="KW-1185">Reference proteome</keyword>
<sequence length="204" mass="21746">MRYIRRVSAPDGRSTRHSVHAVARRTEALVNALTGHGPDGPAPEEVARLLREHGESEPLTVGPGDVAELRTAALALREVFAATGTDAAAAALNRLLARGTGPLRLTSHGGDSPWHPHLDRADDAPWGEWFLASSCLCLTVLLWERQRPPGGLCAAPGCGDVYLTLGSGVPRRYCSRRCATRERVAAHRRARALPGGGRGGADRC</sequence>
<dbReference type="STRING" id="936756.ATE80_16105"/>
<dbReference type="Gene3D" id="1.10.3300.10">
    <property type="entry name" value="Jann2411-like domain"/>
    <property type="match status" value="1"/>
</dbReference>
<dbReference type="OrthoDB" id="3531194at2"/>
<comment type="caution">
    <text evidence="2">The sequence shown here is derived from an EMBL/GenBank/DDBJ whole genome shotgun (WGS) entry which is preliminary data.</text>
</comment>
<protein>
    <recommendedName>
        <fullName evidence="1">Zinc finger CGNR domain-containing protein</fullName>
    </recommendedName>
</protein>
<dbReference type="InterPro" id="IPR023286">
    <property type="entry name" value="ABATE_dom_sf"/>
</dbReference>
<feature type="domain" description="Zinc finger CGNR" evidence="1">
    <location>
        <begin position="152"/>
        <end position="189"/>
    </location>
</feature>
<proteinExistence type="predicted"/>
<dbReference type="RefSeq" id="WP_058942909.1">
    <property type="nucleotide sequence ID" value="NZ_LNSV01000038.1"/>
</dbReference>
<dbReference type="Pfam" id="PF11706">
    <property type="entry name" value="zf-CGNR"/>
    <property type="match status" value="1"/>
</dbReference>
<gene>
    <name evidence="2" type="ORF">ATE80_16105</name>
</gene>
<dbReference type="Pfam" id="PF07336">
    <property type="entry name" value="ABATE"/>
    <property type="match status" value="1"/>
</dbReference>
<name>A0A100Y4Y5_9ACTN</name>
<dbReference type="AlphaFoldDB" id="A0A100Y4Y5"/>
<dbReference type="PANTHER" id="PTHR35525">
    <property type="entry name" value="BLL6575 PROTEIN"/>
    <property type="match status" value="1"/>
</dbReference>
<dbReference type="EMBL" id="LNSV01000038">
    <property type="protein sequence ID" value="KUH37771.1"/>
    <property type="molecule type" value="Genomic_DNA"/>
</dbReference>